<feature type="active site" description="Charge relay system" evidence="5">
    <location>
        <position position="183"/>
    </location>
</feature>
<dbReference type="PANTHER" id="PTHR43806:SF67">
    <property type="entry name" value="EGF-LIKE DOMAIN-CONTAINING PROTEIN"/>
    <property type="match status" value="1"/>
</dbReference>
<protein>
    <submittedName>
        <fullName evidence="7">Putative secreted protein (Por secretion system target)</fullName>
    </submittedName>
</protein>
<dbReference type="InterPro" id="IPR050131">
    <property type="entry name" value="Peptidase_S8_subtilisin-like"/>
</dbReference>
<evidence type="ECO:0000313" key="8">
    <source>
        <dbReference type="Proteomes" id="UP000245880"/>
    </source>
</evidence>
<organism evidence="7 8">
    <name type="scientific">Dyadobacter jejuensis</name>
    <dbReference type="NCBI Taxonomy" id="1082580"/>
    <lineage>
        <taxon>Bacteria</taxon>
        <taxon>Pseudomonadati</taxon>
        <taxon>Bacteroidota</taxon>
        <taxon>Cytophagia</taxon>
        <taxon>Cytophagales</taxon>
        <taxon>Spirosomataceae</taxon>
        <taxon>Dyadobacter</taxon>
    </lineage>
</organism>
<dbReference type="InterPro" id="IPR017317">
    <property type="entry name" value="Pept_S8_subtilisin_bacteroid-2"/>
</dbReference>
<evidence type="ECO:0000256" key="5">
    <source>
        <dbReference type="PROSITE-ProRule" id="PRU01240"/>
    </source>
</evidence>
<dbReference type="PANTHER" id="PTHR43806">
    <property type="entry name" value="PEPTIDASE S8"/>
    <property type="match status" value="1"/>
</dbReference>
<dbReference type="PIRSF" id="PIRSF037903">
    <property type="entry name" value="Subtilisin_rel_GFO_2223"/>
    <property type="match status" value="1"/>
</dbReference>
<comment type="similarity">
    <text evidence="1 5">Belongs to the peptidase S8 family.</text>
</comment>
<dbReference type="InterPro" id="IPR000209">
    <property type="entry name" value="Peptidase_S8/S53_dom"/>
</dbReference>
<gene>
    <name evidence="7" type="ORF">CLV98_10468</name>
</gene>
<keyword evidence="2 5" id="KW-0645">Protease</keyword>
<dbReference type="Gene3D" id="3.40.50.200">
    <property type="entry name" value="Peptidase S8/S53 domain"/>
    <property type="match status" value="1"/>
</dbReference>
<name>A0A316AN53_9BACT</name>
<accession>A0A316AN53</accession>
<dbReference type="InterPro" id="IPR015500">
    <property type="entry name" value="Peptidase_S8_subtilisin-rel"/>
</dbReference>
<dbReference type="InterPro" id="IPR023828">
    <property type="entry name" value="Peptidase_S8_Ser-AS"/>
</dbReference>
<dbReference type="EMBL" id="QGDT01000004">
    <property type="protein sequence ID" value="PWJ58210.1"/>
    <property type="molecule type" value="Genomic_DNA"/>
</dbReference>
<comment type="caution">
    <text evidence="7">The sequence shown here is derived from an EMBL/GenBank/DDBJ whole genome shotgun (WGS) entry which is preliminary data.</text>
</comment>
<evidence type="ECO:0000259" key="6">
    <source>
        <dbReference type="Pfam" id="PF00082"/>
    </source>
</evidence>
<dbReference type="AlphaFoldDB" id="A0A316AN53"/>
<evidence type="ECO:0000256" key="3">
    <source>
        <dbReference type="ARBA" id="ARBA00022801"/>
    </source>
</evidence>
<feature type="active site" description="Charge relay system" evidence="5">
    <location>
        <position position="407"/>
    </location>
</feature>
<evidence type="ECO:0000256" key="1">
    <source>
        <dbReference type="ARBA" id="ARBA00011073"/>
    </source>
</evidence>
<dbReference type="GO" id="GO:0004252">
    <property type="term" value="F:serine-type endopeptidase activity"/>
    <property type="evidence" value="ECO:0007669"/>
    <property type="project" value="UniProtKB-UniRule"/>
</dbReference>
<dbReference type="Pfam" id="PF00082">
    <property type="entry name" value="Peptidase_S8"/>
    <property type="match status" value="1"/>
</dbReference>
<dbReference type="PROSITE" id="PS00138">
    <property type="entry name" value="SUBTILASE_SER"/>
    <property type="match status" value="1"/>
</dbReference>
<evidence type="ECO:0000256" key="2">
    <source>
        <dbReference type="ARBA" id="ARBA00022670"/>
    </source>
</evidence>
<dbReference type="PROSITE" id="PS51892">
    <property type="entry name" value="SUBTILASE"/>
    <property type="match status" value="1"/>
</dbReference>
<evidence type="ECO:0000313" key="7">
    <source>
        <dbReference type="EMBL" id="PWJ58210.1"/>
    </source>
</evidence>
<dbReference type="InterPro" id="IPR036852">
    <property type="entry name" value="Peptidase_S8/S53_dom_sf"/>
</dbReference>
<feature type="active site" description="Charge relay system" evidence="5">
    <location>
        <position position="223"/>
    </location>
</feature>
<feature type="domain" description="Peptidase S8/S53" evidence="6">
    <location>
        <begin position="174"/>
        <end position="453"/>
    </location>
</feature>
<keyword evidence="3 5" id="KW-0378">Hydrolase</keyword>
<keyword evidence="8" id="KW-1185">Reference proteome</keyword>
<dbReference type="GO" id="GO:0006508">
    <property type="term" value="P:proteolysis"/>
    <property type="evidence" value="ECO:0007669"/>
    <property type="project" value="UniProtKB-KW"/>
</dbReference>
<dbReference type="PRINTS" id="PR00723">
    <property type="entry name" value="SUBTILISIN"/>
</dbReference>
<proteinExistence type="inferred from homology"/>
<reference evidence="7 8" key="1">
    <citation type="submission" date="2018-03" db="EMBL/GenBank/DDBJ databases">
        <title>Genomic Encyclopedia of Archaeal and Bacterial Type Strains, Phase II (KMG-II): from individual species to whole genera.</title>
        <authorList>
            <person name="Goeker M."/>
        </authorList>
    </citation>
    <scope>NUCLEOTIDE SEQUENCE [LARGE SCALE GENOMIC DNA]</scope>
    <source>
        <strain evidence="7 8">DSM 100346</strain>
    </source>
</reference>
<sequence length="558" mass="60307">MMRITPVRTLLTLLLVSLILWRAQAQTDPRYLVLFTDKANSSYSLEAPAEFLSEASISRRQKQDIPLHDSDLPVSEAYLDGVRSTGAKVIATTRWLNGALVEATSNQLAAIKTLSFFKEVVLNNPVAMGQEPGIARIASNTSSAATLDEIDYGKMRTQTLLLGADYFHQKGFMGQGMYIAVIDNGFSRIDQLSYFSQLFQENRILDTYDFIQRESNVYDKDSHGTNVLSTIAAYEPGLMVGIAPMANFALYRTENDAIESPYEEVTWLLAAERADSMGVDIISSSLGYSFFDGAFNTPDYNYVYQDMDGHTTIVSKAARWATRKGILVVNSAGNEGNSLWKYVVAPADVDSVLSVGATSTTRTYASFSSQGPNASGQMKPDLSAVGLGVYVGSNTGTGTAIASQGTSFSCPQIAGLSALVWQAYPFLKAQELISVLKNSGHLAEKPDNFLGYGVPDLHVVEQLIADSYGPLATEPTQGLSMMVAPNPVGSVLALKVPASFIGSIANADIIQANGISIQRTVISLNATTYLPIAELASGVYLLNVQIGHQQQVIRFVKL</sequence>
<keyword evidence="4 5" id="KW-0720">Serine protease</keyword>
<dbReference type="SUPFAM" id="SSF52743">
    <property type="entry name" value="Subtilisin-like"/>
    <property type="match status" value="1"/>
</dbReference>
<dbReference type="Proteomes" id="UP000245880">
    <property type="component" value="Unassembled WGS sequence"/>
</dbReference>
<dbReference type="RefSeq" id="WP_229203295.1">
    <property type="nucleotide sequence ID" value="NZ_QGDT01000004.1"/>
</dbReference>
<evidence type="ECO:0000256" key="4">
    <source>
        <dbReference type="ARBA" id="ARBA00022825"/>
    </source>
</evidence>